<dbReference type="Proteomes" id="UP000196125">
    <property type="component" value="Unassembled WGS sequence"/>
</dbReference>
<dbReference type="GO" id="GO:0009986">
    <property type="term" value="C:cell surface"/>
    <property type="evidence" value="ECO:0007669"/>
    <property type="project" value="InterPro"/>
</dbReference>
<reference evidence="3 6" key="2">
    <citation type="submission" date="2023-11" db="EMBL/GenBank/DDBJ databases">
        <title>Plant-associative lifestyle of Vibrio porteresiae and its evolutionary dynamics.</title>
        <authorList>
            <person name="Rameshkumar N."/>
            <person name="Kirti K."/>
        </authorList>
    </citation>
    <scope>NUCLEOTIDE SEQUENCE [LARGE SCALE GENOMIC DNA]</scope>
    <source>
        <strain evidence="3 6">MSSRF38</strain>
    </source>
</reference>
<evidence type="ECO:0000313" key="6">
    <source>
        <dbReference type="Proteomes" id="UP001283366"/>
    </source>
</evidence>
<name>A0A1Y6J1B4_9VIBR</name>
<reference evidence="4 5" key="1">
    <citation type="submission" date="2017-05" db="EMBL/GenBank/DDBJ databases">
        <authorList>
            <person name="Song R."/>
            <person name="Chenine A.L."/>
            <person name="Ruprecht R.M."/>
        </authorList>
    </citation>
    <scope>NUCLEOTIDE SEQUENCE [LARGE SCALE GENOMIC DNA]</scope>
    <source>
        <strain evidence="4 5">CECT 7927</strain>
    </source>
</reference>
<dbReference type="Gene3D" id="1.10.150.630">
    <property type="match status" value="1"/>
</dbReference>
<feature type="compositionally biased region" description="Polar residues" evidence="1">
    <location>
        <begin position="1"/>
        <end position="12"/>
    </location>
</feature>
<dbReference type="GO" id="GO:0019867">
    <property type="term" value="C:outer membrane"/>
    <property type="evidence" value="ECO:0007669"/>
    <property type="project" value="InterPro"/>
</dbReference>
<dbReference type="EMBL" id="JAWRCO010000001">
    <property type="protein sequence ID" value="MDW6001960.1"/>
    <property type="molecule type" value="Genomic_DNA"/>
</dbReference>
<dbReference type="SUPFAM" id="SSF140591">
    <property type="entry name" value="Type III secretion system domain"/>
    <property type="match status" value="1"/>
</dbReference>
<dbReference type="InterPro" id="IPR010812">
    <property type="entry name" value="HrpJ-like"/>
</dbReference>
<feature type="region of interest" description="Disordered" evidence="1">
    <location>
        <begin position="1"/>
        <end position="33"/>
    </location>
</feature>
<sequence length="376" mass="42003">MSIHSISNTNSLEALYTPPPTSVAKTAAPHPPMEDMSDAMEEISMKFSESVERNSKSLDERSVKPRMLQRIEKLQALYGMLTSHESGNLDGDIRKLLAMGQQELSLSLLLKMSDGDPAKADILAQHAMHRARAQNQPEKFNQLQKLLQELNQEHGQEVRAGINTAEALALFTQDPQQRQNMRSLYYQNIVGQGSLAAIFDALLSQFDEAHFSQGVHTLIRAMTDDLSSQFPSLPSGQLRAMLRDLTASQQLTGILGGCKEILTKLAAKHILQDMTAPRLTRRLLEFTQSSVYPREIKSLSDDTVGNSPLNHVKFLNSLYPLIQKLPLPVWKDGKARQGTLNLVLRMMTEYAHYEQQHAAQVAAQQTQQSQPVLNPE</sequence>
<keyword evidence="6" id="KW-1185">Reference proteome</keyword>
<dbReference type="Proteomes" id="UP001283366">
    <property type="component" value="Unassembled WGS sequence"/>
</dbReference>
<dbReference type="Pfam" id="PF07201">
    <property type="entry name" value="HrpJ"/>
    <property type="match status" value="1"/>
</dbReference>
<dbReference type="InterPro" id="IPR013401">
    <property type="entry name" value="T3SS_LcrE"/>
</dbReference>
<dbReference type="AlphaFoldDB" id="A0A1Y6J1B4"/>
<dbReference type="OrthoDB" id="5863785at2"/>
<dbReference type="RefSeq" id="WP_087482500.1">
    <property type="nucleotide sequence ID" value="NZ_AP024883.1"/>
</dbReference>
<evidence type="ECO:0000256" key="1">
    <source>
        <dbReference type="SAM" id="MobiDB-lite"/>
    </source>
</evidence>
<evidence type="ECO:0000259" key="2">
    <source>
        <dbReference type="Pfam" id="PF07201"/>
    </source>
</evidence>
<dbReference type="GO" id="GO:0030254">
    <property type="term" value="P:protein secretion by the type III secretion system"/>
    <property type="evidence" value="ECO:0007669"/>
    <property type="project" value="InterPro"/>
</dbReference>
<accession>A0A1Y6J1B4</accession>
<protein>
    <submittedName>
        <fullName evidence="4">HrpJ-like domain protein</fullName>
    </submittedName>
    <submittedName>
        <fullName evidence="3">Type III secretion system gatekeeper subunit SctW</fullName>
    </submittedName>
</protein>
<dbReference type="EMBL" id="FXXI01000010">
    <property type="protein sequence ID" value="SMS02492.1"/>
    <property type="molecule type" value="Genomic_DNA"/>
</dbReference>
<dbReference type="NCBIfam" id="TIGR02511">
    <property type="entry name" value="type_III_tyeA"/>
    <property type="match status" value="1"/>
</dbReference>
<dbReference type="InterPro" id="IPR013351">
    <property type="entry name" value="T3SS_TyeA-rel"/>
</dbReference>
<dbReference type="NCBIfam" id="TIGR02568">
    <property type="entry name" value="LcrE"/>
    <property type="match status" value="1"/>
</dbReference>
<organism evidence="4 5">
    <name type="scientific">Vibrio mangrovi</name>
    <dbReference type="NCBI Taxonomy" id="474394"/>
    <lineage>
        <taxon>Bacteria</taxon>
        <taxon>Pseudomonadati</taxon>
        <taxon>Pseudomonadota</taxon>
        <taxon>Gammaproteobacteria</taxon>
        <taxon>Vibrionales</taxon>
        <taxon>Vibrionaceae</taxon>
        <taxon>Vibrio</taxon>
    </lineage>
</organism>
<proteinExistence type="predicted"/>
<evidence type="ECO:0000313" key="3">
    <source>
        <dbReference type="EMBL" id="MDW6001960.1"/>
    </source>
</evidence>
<dbReference type="GO" id="GO:0050709">
    <property type="term" value="P:negative regulation of protein secretion"/>
    <property type="evidence" value="ECO:0007669"/>
    <property type="project" value="InterPro"/>
</dbReference>
<evidence type="ECO:0000313" key="4">
    <source>
        <dbReference type="EMBL" id="SMS02492.1"/>
    </source>
</evidence>
<gene>
    <name evidence="3" type="primary">sctW</name>
    <name evidence="3" type="ORF">SBX37_03490</name>
    <name evidence="4" type="ORF">VIM7927_03825</name>
</gene>
<feature type="domain" description="Hypersensitivity response secretion-like HrpJ" evidence="2">
    <location>
        <begin position="47"/>
        <end position="206"/>
    </location>
</feature>
<evidence type="ECO:0000313" key="5">
    <source>
        <dbReference type="Proteomes" id="UP000196125"/>
    </source>
</evidence>